<accession>A0ABR2XNF6</accession>
<dbReference type="InterPro" id="IPR021765">
    <property type="entry name" value="UstYa-like"/>
</dbReference>
<dbReference type="PANTHER" id="PTHR33365">
    <property type="entry name" value="YALI0B05434P"/>
    <property type="match status" value="1"/>
</dbReference>
<evidence type="ECO:0000256" key="3">
    <source>
        <dbReference type="SAM" id="MobiDB-lite"/>
    </source>
</evidence>
<feature type="compositionally biased region" description="Basic and acidic residues" evidence="3">
    <location>
        <begin position="289"/>
        <end position="299"/>
    </location>
</feature>
<evidence type="ECO:0000256" key="1">
    <source>
        <dbReference type="ARBA" id="ARBA00004685"/>
    </source>
</evidence>
<name>A0ABR2XNF6_9PEZI</name>
<feature type="region of interest" description="Disordered" evidence="3">
    <location>
        <begin position="282"/>
        <end position="305"/>
    </location>
</feature>
<dbReference type="EMBL" id="JARVKM010000036">
    <property type="protein sequence ID" value="KAK9775190.1"/>
    <property type="molecule type" value="Genomic_DNA"/>
</dbReference>
<sequence>MSFVSEPSQRAAFLKNEADPELNSSSHSHRGRSQAKRCDLLRTISWPWILSTVFFACTTALLLLRTETATGPHAGLSPCADDPRGVPVAFGVGNKRVEVTFTGALTYNSSGDLIAEYVPGQRRWAGEPSPYMDEAWDDLTEFWTVLLDGEEADNVRGQTLLQNGYWVTGLDVFHQLHCLDSLRRAVYPDYYPHEGSPRTWQLHVDHCVDYLRQAIMCHGDTTPVHYKWFPGIRRWGPDFASTHYCPREMEDLLTWSRTRTPKARAGVKGKETTVINGAVVDDMTEEGEGGDKLDLDGGHEHHHGK</sequence>
<evidence type="ECO:0000313" key="5">
    <source>
        <dbReference type="Proteomes" id="UP001465668"/>
    </source>
</evidence>
<dbReference type="Pfam" id="PF11807">
    <property type="entry name" value="UstYa"/>
    <property type="match status" value="1"/>
</dbReference>
<protein>
    <submittedName>
        <fullName evidence="4">DUF3328 domain-containing protein</fullName>
    </submittedName>
</protein>
<dbReference type="Proteomes" id="UP001465668">
    <property type="component" value="Unassembled WGS sequence"/>
</dbReference>
<gene>
    <name evidence="4" type="ORF">SCAR479_08166</name>
</gene>
<evidence type="ECO:0000313" key="4">
    <source>
        <dbReference type="EMBL" id="KAK9775190.1"/>
    </source>
</evidence>
<keyword evidence="5" id="KW-1185">Reference proteome</keyword>
<comment type="caution">
    <text evidence="4">The sequence shown here is derived from an EMBL/GenBank/DDBJ whole genome shotgun (WGS) entry which is preliminary data.</text>
</comment>
<dbReference type="PANTHER" id="PTHR33365:SF4">
    <property type="entry name" value="CYCLOCHLOROTINE BIOSYNTHESIS PROTEIN O"/>
    <property type="match status" value="1"/>
</dbReference>
<proteinExistence type="inferred from homology"/>
<comment type="similarity">
    <text evidence="2">Belongs to the ustYa family.</text>
</comment>
<organism evidence="4 5">
    <name type="scientific">Seiridium cardinale</name>
    <dbReference type="NCBI Taxonomy" id="138064"/>
    <lineage>
        <taxon>Eukaryota</taxon>
        <taxon>Fungi</taxon>
        <taxon>Dikarya</taxon>
        <taxon>Ascomycota</taxon>
        <taxon>Pezizomycotina</taxon>
        <taxon>Sordariomycetes</taxon>
        <taxon>Xylariomycetidae</taxon>
        <taxon>Amphisphaeriales</taxon>
        <taxon>Sporocadaceae</taxon>
        <taxon>Seiridium</taxon>
    </lineage>
</organism>
<evidence type="ECO:0000256" key="2">
    <source>
        <dbReference type="ARBA" id="ARBA00035112"/>
    </source>
</evidence>
<comment type="pathway">
    <text evidence="1">Mycotoxin biosynthesis.</text>
</comment>
<reference evidence="4 5" key="1">
    <citation type="submission" date="2024-02" db="EMBL/GenBank/DDBJ databases">
        <title>First draft genome assembly of two strains of Seiridium cardinale.</title>
        <authorList>
            <person name="Emiliani G."/>
            <person name="Scali E."/>
        </authorList>
    </citation>
    <scope>NUCLEOTIDE SEQUENCE [LARGE SCALE GENOMIC DNA]</scope>
    <source>
        <strain evidence="4 5">BM-138-000479</strain>
    </source>
</reference>